<dbReference type="SUPFAM" id="SSF81383">
    <property type="entry name" value="F-box domain"/>
    <property type="match status" value="1"/>
</dbReference>
<dbReference type="PANTHER" id="PTHR31293:SF24">
    <property type="entry name" value="BNAANNG15180D PROTEIN"/>
    <property type="match status" value="1"/>
</dbReference>
<dbReference type="Pfam" id="PF24758">
    <property type="entry name" value="LRR_At5g56370"/>
    <property type="match status" value="1"/>
</dbReference>
<dbReference type="PROSITE" id="PS50181">
    <property type="entry name" value="FBOX"/>
    <property type="match status" value="1"/>
</dbReference>
<reference evidence="2" key="1">
    <citation type="journal article" date="1997" name="Nucleic Acids Res.">
        <title>tRNAscan-SE: a program for improved detection of transfer RNA genes in genomic sequence.</title>
        <authorList>
            <person name="Lowe T.M."/>
            <person name="Eddy S.R."/>
        </authorList>
    </citation>
    <scope>NUCLEOTIDE SEQUENCE [LARGE SCALE GENOMIC DNA]</scope>
    <source>
        <strain evidence="2">r\DH55</strain>
    </source>
</reference>
<dbReference type="SMART" id="SM00579">
    <property type="entry name" value="FBD"/>
    <property type="match status" value="1"/>
</dbReference>
<reference evidence="2" key="2">
    <citation type="journal article" date="2014" name="Nat. Commun.">
        <title>The emerging biofuel crop Camelina sativa retains a highly undifferentiated hexaploid genome structure.</title>
        <authorList>
            <person name="Kagale S."/>
            <person name="Koh C."/>
            <person name="Nixon J."/>
            <person name="Bollina V."/>
            <person name="Clarke W.E."/>
            <person name="Tuteja R."/>
            <person name="Spillane C."/>
            <person name="Robinson S.J."/>
            <person name="Links M.G."/>
            <person name="Clarke C."/>
            <person name="Higgins E.E."/>
            <person name="Huebert T."/>
            <person name="Sharpe A.G."/>
            <person name="Parkin I.A."/>
        </authorList>
    </citation>
    <scope>NUCLEOTIDE SEQUENCE [LARGE SCALE GENOMIC DNA]</scope>
    <source>
        <strain evidence="2">r\DH55</strain>
    </source>
</reference>
<dbReference type="InterPro" id="IPR032675">
    <property type="entry name" value="LRR_dom_sf"/>
</dbReference>
<keyword evidence="2" id="KW-1185">Reference proteome</keyword>
<dbReference type="GeneID" id="104744389"/>
<sequence length="472" mass="53182">MDLLSSLPDEVRCHILSFLTTKEAALTSVLSKKWGNLFALVPNLVFDDSEFLHPEEGKRERDGILESFMGFVDTVLALQGNSPIHKFSLKCKDGVCESRLNRWICQVLRRGVSDLDLSIDIIEVYLPQEMFVSKTLVNLKLESTCGIHWWTGAEGTFLPMLKSLCVVSGRIFCGDKLQEMLPACFPVLEDLQMANMEWIDSDETVSSATLTNLLICGFPPQNLKSISFDAPNLISLVYSDLVAEDYPLVNMRNLSLARIVLRTNDDQINRLRGPNNVLLEDDVVHQFGNVVKLMNGIQNVQELHLCPDTLEVLSLCCESLPVFNNVKTLCIYSEDVRGWQAVPALLRNCPHLEILTFEGLVHYVTDKCGDACSCIYRKDKGSSLTTSPVKVVTVKGFGVTMKELNMVEHFLDYFPCLKEMNLYIEEDTLTQLGKNPQVSEILEMIEEYKELYSCKVHLYVSHTSTTQSPFGI</sequence>
<dbReference type="Gene3D" id="1.20.1280.50">
    <property type="match status" value="1"/>
</dbReference>
<evidence type="ECO:0000313" key="3">
    <source>
        <dbReference type="RefSeq" id="XP_010463742.1"/>
    </source>
</evidence>
<name>A0ABM0VZW0_CAMSA</name>
<evidence type="ECO:0000313" key="2">
    <source>
        <dbReference type="Proteomes" id="UP000694864"/>
    </source>
</evidence>
<dbReference type="InterPro" id="IPR055411">
    <property type="entry name" value="LRR_FXL15/At3g58940/PEG3-like"/>
</dbReference>
<dbReference type="InterPro" id="IPR006566">
    <property type="entry name" value="FBD"/>
</dbReference>
<dbReference type="PANTHER" id="PTHR31293">
    <property type="entry name" value="RNI-LIKE SUPERFAMILY PROTEIN"/>
    <property type="match status" value="1"/>
</dbReference>
<dbReference type="SUPFAM" id="SSF52047">
    <property type="entry name" value="RNI-like"/>
    <property type="match status" value="1"/>
</dbReference>
<dbReference type="InterPro" id="IPR036047">
    <property type="entry name" value="F-box-like_dom_sf"/>
</dbReference>
<proteinExistence type="predicted"/>
<dbReference type="Pfam" id="PF00646">
    <property type="entry name" value="F-box"/>
    <property type="match status" value="1"/>
</dbReference>
<feature type="domain" description="F-box" evidence="1">
    <location>
        <begin position="1"/>
        <end position="49"/>
    </location>
</feature>
<reference evidence="3 4" key="3">
    <citation type="submission" date="2025-05" db="UniProtKB">
        <authorList>
            <consortium name="RefSeq"/>
        </authorList>
    </citation>
    <scope>IDENTIFICATION</scope>
    <source>
        <tissue evidence="3 4">Leaf</tissue>
    </source>
</reference>
<dbReference type="RefSeq" id="XP_010463743.1">
    <property type="nucleotide sequence ID" value="XM_010465441.2"/>
</dbReference>
<dbReference type="Proteomes" id="UP000694864">
    <property type="component" value="Chromosome 15"/>
</dbReference>
<dbReference type="CDD" id="cd22160">
    <property type="entry name" value="F-box_AtFBL13-like"/>
    <property type="match status" value="1"/>
</dbReference>
<evidence type="ECO:0000259" key="1">
    <source>
        <dbReference type="PROSITE" id="PS50181"/>
    </source>
</evidence>
<evidence type="ECO:0000313" key="4">
    <source>
        <dbReference type="RefSeq" id="XP_010463743.1"/>
    </source>
</evidence>
<dbReference type="RefSeq" id="XP_010463742.1">
    <property type="nucleotide sequence ID" value="XM_010465440.2"/>
</dbReference>
<accession>A0ABM0VZW0</accession>
<organism evidence="2 3">
    <name type="scientific">Camelina sativa</name>
    <name type="common">False flax</name>
    <name type="synonym">Myagrum sativum</name>
    <dbReference type="NCBI Taxonomy" id="90675"/>
    <lineage>
        <taxon>Eukaryota</taxon>
        <taxon>Viridiplantae</taxon>
        <taxon>Streptophyta</taxon>
        <taxon>Embryophyta</taxon>
        <taxon>Tracheophyta</taxon>
        <taxon>Spermatophyta</taxon>
        <taxon>Magnoliopsida</taxon>
        <taxon>eudicotyledons</taxon>
        <taxon>Gunneridae</taxon>
        <taxon>Pentapetalae</taxon>
        <taxon>rosids</taxon>
        <taxon>malvids</taxon>
        <taxon>Brassicales</taxon>
        <taxon>Brassicaceae</taxon>
        <taxon>Camelineae</taxon>
        <taxon>Camelina</taxon>
    </lineage>
</organism>
<dbReference type="Gene3D" id="3.80.10.10">
    <property type="entry name" value="Ribonuclease Inhibitor"/>
    <property type="match status" value="1"/>
</dbReference>
<protein>
    <submittedName>
        <fullName evidence="3 4">F-box protein At3g03040-like</fullName>
    </submittedName>
</protein>
<dbReference type="InterPro" id="IPR053781">
    <property type="entry name" value="F-box_AtFBL13-like"/>
</dbReference>
<gene>
    <name evidence="3 4" type="primary">LOC104744389</name>
</gene>
<dbReference type="InterPro" id="IPR001810">
    <property type="entry name" value="F-box_dom"/>
</dbReference>
<dbReference type="InterPro" id="IPR055294">
    <property type="entry name" value="FBL60-like"/>
</dbReference>